<evidence type="ECO:0000256" key="2">
    <source>
        <dbReference type="ARBA" id="ARBA00022692"/>
    </source>
</evidence>
<dbReference type="PANTHER" id="PTHR35529">
    <property type="entry name" value="MANGANESE EFFLUX PUMP MNTP-RELATED"/>
    <property type="match status" value="1"/>
</dbReference>
<reference evidence="6" key="1">
    <citation type="submission" date="2020-12" db="EMBL/GenBank/DDBJ databases">
        <title>Clostridium thailandense sp. nov., a novel acetogenic bacterium isolated from peat land soil in Thailand.</title>
        <authorList>
            <person name="Chaikitkaew S."/>
            <person name="Birkeland N.K."/>
        </authorList>
    </citation>
    <scope>NUCLEOTIDE SEQUENCE</scope>
    <source>
        <strain evidence="6">DSM 17425</strain>
    </source>
</reference>
<dbReference type="NCBIfam" id="TIGR02840">
    <property type="entry name" value="spore_YtaF"/>
    <property type="match status" value="1"/>
</dbReference>
<keyword evidence="7" id="KW-1185">Reference proteome</keyword>
<feature type="transmembrane region" description="Helical" evidence="5">
    <location>
        <begin position="133"/>
        <end position="153"/>
    </location>
</feature>
<accession>A0A934M637</accession>
<dbReference type="Proteomes" id="UP000622687">
    <property type="component" value="Unassembled WGS sequence"/>
</dbReference>
<keyword evidence="4 5" id="KW-0472">Membrane</keyword>
<proteinExistence type="predicted"/>
<keyword evidence="1" id="KW-1003">Cell membrane</keyword>
<sequence length="210" mass="22948">MHILSVILFVVSASLDNLIVGIAYGIKKLKISILSNLLIAFISCAGTFLSMALGKFIGKFISGHNANFIGSSILMLLGLWFILNSFKKNNKDEKTEYKKQNKLECYKVQCEELLTSPEKADMNNSGNIDLKEAVILGFVLALNNMGLGIGASITGLSIILTSIFTFLFSLTAIPLGYILGKKYIPNVLESKANLISGLIIILLALYEMFI</sequence>
<evidence type="ECO:0000256" key="5">
    <source>
        <dbReference type="SAM" id="Phobius"/>
    </source>
</evidence>
<protein>
    <submittedName>
        <fullName evidence="6">Sporulation membrane protein YtaF</fullName>
    </submittedName>
</protein>
<evidence type="ECO:0000256" key="4">
    <source>
        <dbReference type="ARBA" id="ARBA00023136"/>
    </source>
</evidence>
<feature type="transmembrane region" description="Helical" evidence="5">
    <location>
        <begin position="192"/>
        <end position="209"/>
    </location>
</feature>
<feature type="transmembrane region" description="Helical" evidence="5">
    <location>
        <begin position="33"/>
        <end position="54"/>
    </location>
</feature>
<feature type="transmembrane region" description="Helical" evidence="5">
    <location>
        <begin position="66"/>
        <end position="86"/>
    </location>
</feature>
<dbReference type="PANTHER" id="PTHR35529:SF2">
    <property type="entry name" value="SPORULATION PROTEIN YTAF-RELATED"/>
    <property type="match status" value="1"/>
</dbReference>
<dbReference type="InterPro" id="IPR014205">
    <property type="entry name" value="Spore_YtaF"/>
</dbReference>
<organism evidence="6 7">
    <name type="scientific">Clostridium aciditolerans</name>
    <dbReference type="NCBI Taxonomy" id="339861"/>
    <lineage>
        <taxon>Bacteria</taxon>
        <taxon>Bacillati</taxon>
        <taxon>Bacillota</taxon>
        <taxon>Clostridia</taxon>
        <taxon>Eubacteriales</taxon>
        <taxon>Clostridiaceae</taxon>
        <taxon>Clostridium</taxon>
    </lineage>
</organism>
<dbReference type="RefSeq" id="WP_211145071.1">
    <property type="nucleotide sequence ID" value="NZ_JAEEGB010000053.1"/>
</dbReference>
<evidence type="ECO:0000256" key="3">
    <source>
        <dbReference type="ARBA" id="ARBA00022989"/>
    </source>
</evidence>
<evidence type="ECO:0000313" key="6">
    <source>
        <dbReference type="EMBL" id="MBI6875730.1"/>
    </source>
</evidence>
<evidence type="ECO:0000313" key="7">
    <source>
        <dbReference type="Proteomes" id="UP000622687"/>
    </source>
</evidence>
<feature type="transmembrane region" description="Helical" evidence="5">
    <location>
        <begin position="159"/>
        <end position="180"/>
    </location>
</feature>
<dbReference type="InterPro" id="IPR003810">
    <property type="entry name" value="Mntp/YtaF"/>
</dbReference>
<dbReference type="EMBL" id="JAEEGB010000053">
    <property type="protein sequence ID" value="MBI6875730.1"/>
    <property type="molecule type" value="Genomic_DNA"/>
</dbReference>
<comment type="caution">
    <text evidence="6">The sequence shown here is derived from an EMBL/GenBank/DDBJ whole genome shotgun (WGS) entry which is preliminary data.</text>
</comment>
<dbReference type="Pfam" id="PF02659">
    <property type="entry name" value="Mntp"/>
    <property type="match status" value="2"/>
</dbReference>
<gene>
    <name evidence="6" type="primary">ytaF</name>
    <name evidence="6" type="ORF">I6U51_23970</name>
</gene>
<keyword evidence="2 5" id="KW-0812">Transmembrane</keyword>
<name>A0A934M637_9CLOT</name>
<feature type="transmembrane region" description="Helical" evidence="5">
    <location>
        <begin position="6"/>
        <end position="26"/>
    </location>
</feature>
<dbReference type="AlphaFoldDB" id="A0A934M637"/>
<keyword evidence="3 5" id="KW-1133">Transmembrane helix</keyword>
<evidence type="ECO:0000256" key="1">
    <source>
        <dbReference type="ARBA" id="ARBA00022475"/>
    </source>
</evidence>